<evidence type="ECO:0000256" key="3">
    <source>
        <dbReference type="ARBA" id="ARBA00013308"/>
    </source>
</evidence>
<dbReference type="SUPFAM" id="SSF50249">
    <property type="entry name" value="Nucleic acid-binding proteins"/>
    <property type="match status" value="1"/>
</dbReference>
<dbReference type="PANTHER" id="PTHR47810">
    <property type="entry name" value="DNA LIGASE"/>
    <property type="match status" value="1"/>
</dbReference>
<keyword evidence="4 9" id="KW-0436">Ligase</keyword>
<dbReference type="EMBL" id="PP895363">
    <property type="protein sequence ID" value="XCI78136.1"/>
    <property type="molecule type" value="Genomic_DNA"/>
</dbReference>
<evidence type="ECO:0000259" key="8">
    <source>
        <dbReference type="PROSITE" id="PS50160"/>
    </source>
</evidence>
<keyword evidence="5" id="KW-0235">DNA replication</keyword>
<dbReference type="GO" id="GO:0005524">
    <property type="term" value="F:ATP binding"/>
    <property type="evidence" value="ECO:0007669"/>
    <property type="project" value="InterPro"/>
</dbReference>
<comment type="similarity">
    <text evidence="2">Belongs to the ATP-dependent DNA ligase family.</text>
</comment>
<dbReference type="InterPro" id="IPR012310">
    <property type="entry name" value="DNA_ligase_ATP-dep_cent"/>
</dbReference>
<dbReference type="PANTHER" id="PTHR47810:SF1">
    <property type="entry name" value="DNA LIGASE B"/>
    <property type="match status" value="1"/>
</dbReference>
<evidence type="ECO:0000313" key="9">
    <source>
        <dbReference type="EMBL" id="XCI78136.1"/>
    </source>
</evidence>
<proteinExistence type="inferred from homology"/>
<dbReference type="Pfam" id="PF01068">
    <property type="entry name" value="DNA_ligase_A_M"/>
    <property type="match status" value="1"/>
</dbReference>
<dbReference type="PROSITE" id="PS50160">
    <property type="entry name" value="DNA_LIGASE_A3"/>
    <property type="match status" value="1"/>
</dbReference>
<name>A0AAU8I088_9CAUD</name>
<dbReference type="GO" id="GO:0006310">
    <property type="term" value="P:DNA recombination"/>
    <property type="evidence" value="ECO:0007669"/>
    <property type="project" value="InterPro"/>
</dbReference>
<sequence>MLQLNPTLYGKDTKGNIKEWSVYTDGATVTVGHGRLGGKITTKSYEAEAKNVGRSNETTPEEQAELEALAKWTKQLKRGYYHTIEEAQDHEPFTPMKCQDYKDFSHKVRFPGYAQYKLNGLRSMINDDGECLSKAGEVYTLPEHWTKIPEFIQEDFGYPLDGEVFAGLGVLSLQVINGAWKKYKAGITEQLGYYVYDIPVPDLPFKKRVEFLKDLAEMVVQAGLEDLIHVVHSEYIENQEQLDDFYAKALEDKAEGIVYRNEDGIYEFGKRSYDVIKRKPRGNMEVKVTGMTVDKNGDGVLTGITKDDKIVEFLMRKDSHPTINYRKADNASQLIDQFVEIEYEELSDAGIPTKPVGVRLREMIDGTWEPAE</sequence>
<dbReference type="Gene3D" id="3.30.470.30">
    <property type="entry name" value="DNA ligase/mRNA capping enzyme"/>
    <property type="match status" value="1"/>
</dbReference>
<evidence type="ECO:0000256" key="7">
    <source>
        <dbReference type="ARBA" id="ARBA00023204"/>
    </source>
</evidence>
<keyword evidence="7" id="KW-0234">DNA repair</keyword>
<evidence type="ECO:0000256" key="1">
    <source>
        <dbReference type="ARBA" id="ARBA00001968"/>
    </source>
</evidence>
<comment type="cofactor">
    <cofactor evidence="1">
        <name>a divalent metal cation</name>
        <dbReference type="ChEBI" id="CHEBI:60240"/>
    </cofactor>
</comment>
<organism evidence="9">
    <name type="scientific">Klebsiella phage FKP3</name>
    <dbReference type="NCBI Taxonomy" id="3231233"/>
    <lineage>
        <taxon>Viruses</taxon>
        <taxon>Duplodnaviria</taxon>
        <taxon>Heunggongvirae</taxon>
        <taxon>Uroviricota</taxon>
        <taxon>Caudoviricetes</taxon>
        <taxon>Stephanstirmvirinae</taxon>
        <taxon>Justusliebigvirus</taxon>
    </lineage>
</organism>
<dbReference type="InterPro" id="IPR012340">
    <property type="entry name" value="NA-bd_OB-fold"/>
</dbReference>
<dbReference type="GO" id="GO:0006281">
    <property type="term" value="P:DNA repair"/>
    <property type="evidence" value="ECO:0007669"/>
    <property type="project" value="UniProtKB-KW"/>
</dbReference>
<accession>A0AAU8I088</accession>
<feature type="domain" description="ATP-dependent DNA ligase family profile" evidence="8">
    <location>
        <begin position="193"/>
        <end position="280"/>
    </location>
</feature>
<evidence type="ECO:0000256" key="6">
    <source>
        <dbReference type="ARBA" id="ARBA00022763"/>
    </source>
</evidence>
<dbReference type="InterPro" id="IPR050326">
    <property type="entry name" value="NAD_dep_DNA_ligaseB"/>
</dbReference>
<reference evidence="9" key="1">
    <citation type="submission" date="2024-06" db="EMBL/GenBank/DDBJ databases">
        <title>High activity and specificity of bacteriophage cocktails against carbapenem-resistant Klebsiella pneumoniae belonging to high-risk clones CG258 and ST307.</title>
        <authorList>
            <person name="Jimenez Quiceno J."/>
            <person name="Salazar Ospina L."/>
            <person name="Tellez Carrasquilla S."/>
        </authorList>
    </citation>
    <scope>NUCLEOTIDE SEQUENCE</scope>
</reference>
<evidence type="ECO:0000256" key="2">
    <source>
        <dbReference type="ARBA" id="ARBA00007572"/>
    </source>
</evidence>
<evidence type="ECO:0000256" key="4">
    <source>
        <dbReference type="ARBA" id="ARBA00022598"/>
    </source>
</evidence>
<dbReference type="SUPFAM" id="SSF56091">
    <property type="entry name" value="DNA ligase/mRNA capping enzyme, catalytic domain"/>
    <property type="match status" value="1"/>
</dbReference>
<protein>
    <recommendedName>
        <fullName evidence="3">DNA ligase</fullName>
    </recommendedName>
</protein>
<dbReference type="GO" id="GO:0003910">
    <property type="term" value="F:DNA ligase (ATP) activity"/>
    <property type="evidence" value="ECO:0007669"/>
    <property type="project" value="InterPro"/>
</dbReference>
<dbReference type="GO" id="GO:0006260">
    <property type="term" value="P:DNA replication"/>
    <property type="evidence" value="ECO:0007669"/>
    <property type="project" value="UniProtKB-KW"/>
</dbReference>
<keyword evidence="6" id="KW-0227">DNA damage</keyword>
<evidence type="ECO:0000256" key="5">
    <source>
        <dbReference type="ARBA" id="ARBA00022705"/>
    </source>
</evidence>